<reference evidence="1" key="1">
    <citation type="submission" date="2015-01" db="EMBL/GenBank/DDBJ databases">
        <authorList>
            <person name="Durling Mikael"/>
        </authorList>
    </citation>
    <scope>NUCLEOTIDE SEQUENCE</scope>
</reference>
<evidence type="ECO:0000313" key="1">
    <source>
        <dbReference type="EMBL" id="CEO48746.1"/>
    </source>
</evidence>
<accession>A0A0B7K245</accession>
<dbReference type="AlphaFoldDB" id="A0A0B7K245"/>
<sequence>MCHTAQPHQDAQYANYNRNSDVSNRYVSEDTIIPQSTYLSPVFPRHFRDLPQIPFRFPSLYQSWINLSRFVHEEEHWVKLLIVATYLGTNSSPSGPVICWNRRVHWIKLELGITNSITLHRLIVFDNSQIFIFNSAFIS</sequence>
<name>A0A0B7K245_BIOOC</name>
<proteinExistence type="predicted"/>
<dbReference type="EMBL" id="CDPU01000011">
    <property type="protein sequence ID" value="CEO48746.1"/>
    <property type="molecule type" value="Genomic_DNA"/>
</dbReference>
<protein>
    <submittedName>
        <fullName evidence="1">Uncharacterized protein</fullName>
    </submittedName>
</protein>
<gene>
    <name evidence="1" type="ORF">BN869_000004803_1</name>
</gene>
<organism evidence="1">
    <name type="scientific">Bionectria ochroleuca</name>
    <name type="common">Gliocladium roseum</name>
    <dbReference type="NCBI Taxonomy" id="29856"/>
    <lineage>
        <taxon>Eukaryota</taxon>
        <taxon>Fungi</taxon>
        <taxon>Dikarya</taxon>
        <taxon>Ascomycota</taxon>
        <taxon>Pezizomycotina</taxon>
        <taxon>Sordariomycetes</taxon>
        <taxon>Hypocreomycetidae</taxon>
        <taxon>Hypocreales</taxon>
        <taxon>Bionectriaceae</taxon>
        <taxon>Clonostachys</taxon>
    </lineage>
</organism>